<evidence type="ECO:0000313" key="4">
    <source>
        <dbReference type="Proteomes" id="UP000054549"/>
    </source>
</evidence>
<dbReference type="HOGENOM" id="CLU_010294_0_0_1"/>
<dbReference type="InterPro" id="IPR011545">
    <property type="entry name" value="DEAD/DEAH_box_helicase_dom"/>
</dbReference>
<keyword evidence="4" id="KW-1185">Reference proteome</keyword>
<accession>A0A0C2SIM1</accession>
<reference evidence="3 4" key="1">
    <citation type="submission" date="2014-04" db="EMBL/GenBank/DDBJ databases">
        <title>Evolutionary Origins and Diversification of the Mycorrhizal Mutualists.</title>
        <authorList>
            <consortium name="DOE Joint Genome Institute"/>
            <consortium name="Mycorrhizal Genomics Consortium"/>
            <person name="Kohler A."/>
            <person name="Kuo A."/>
            <person name="Nagy L.G."/>
            <person name="Floudas D."/>
            <person name="Copeland A."/>
            <person name="Barry K.W."/>
            <person name="Cichocki N."/>
            <person name="Veneault-Fourrey C."/>
            <person name="LaButti K."/>
            <person name="Lindquist E.A."/>
            <person name="Lipzen A."/>
            <person name="Lundell T."/>
            <person name="Morin E."/>
            <person name="Murat C."/>
            <person name="Riley R."/>
            <person name="Ohm R."/>
            <person name="Sun H."/>
            <person name="Tunlid A."/>
            <person name="Henrissat B."/>
            <person name="Grigoriev I.V."/>
            <person name="Hibbett D.S."/>
            <person name="Martin F."/>
        </authorList>
    </citation>
    <scope>NUCLEOTIDE SEQUENCE [LARGE SCALE GENOMIC DNA]</scope>
    <source>
        <strain evidence="3 4">Koide BX008</strain>
    </source>
</reference>
<dbReference type="GO" id="GO:0005694">
    <property type="term" value="C:chromosome"/>
    <property type="evidence" value="ECO:0007669"/>
    <property type="project" value="TreeGrafter"/>
</dbReference>
<dbReference type="GO" id="GO:0005634">
    <property type="term" value="C:nucleus"/>
    <property type="evidence" value="ECO:0007669"/>
    <property type="project" value="TreeGrafter"/>
</dbReference>
<dbReference type="STRING" id="946122.A0A0C2SIM1"/>
<sequence>MDASTLNTLPTSQPQPRDAVYNTPAGRYLVRQILSNCVPSVEPHEYQLDGVCFSLDGNDVVATMATGTGKTGFFIFLMLVIRAISRDPYLALGTRYFPKDPAMIVVCPTKALQEDMCTKMKEFGLDSLVINSDTSTEARKSGKDLWVDAQTRYTIILLSPEELITRPFAQLLEQKDFCGRVCMLGVDEIHLLHWWGKSFRPAFRQIANLRARLPKIQGHRLPVVALTATLRVGTTMDEVTKILGLSPGRYHLIRPSMSTGAGGSVFKPRFRVVSVIHFSTFQPGVCHALD</sequence>
<dbReference type="InParanoid" id="A0A0C2SIM1"/>
<evidence type="ECO:0000256" key="1">
    <source>
        <dbReference type="ARBA" id="ARBA00005446"/>
    </source>
</evidence>
<dbReference type="OrthoDB" id="3269685at2759"/>
<protein>
    <recommendedName>
        <fullName evidence="2">Helicase ATP-binding domain-containing protein</fullName>
    </recommendedName>
</protein>
<dbReference type="GO" id="GO:0009378">
    <property type="term" value="F:four-way junction helicase activity"/>
    <property type="evidence" value="ECO:0007669"/>
    <property type="project" value="TreeGrafter"/>
</dbReference>
<dbReference type="InterPro" id="IPR027417">
    <property type="entry name" value="P-loop_NTPase"/>
</dbReference>
<dbReference type="EMBL" id="KN818264">
    <property type="protein sequence ID" value="KIL63005.1"/>
    <property type="molecule type" value="Genomic_DNA"/>
</dbReference>
<dbReference type="GO" id="GO:0005737">
    <property type="term" value="C:cytoplasm"/>
    <property type="evidence" value="ECO:0007669"/>
    <property type="project" value="TreeGrafter"/>
</dbReference>
<dbReference type="SMART" id="SM00487">
    <property type="entry name" value="DEXDc"/>
    <property type="match status" value="1"/>
</dbReference>
<evidence type="ECO:0000259" key="2">
    <source>
        <dbReference type="PROSITE" id="PS51192"/>
    </source>
</evidence>
<dbReference type="PANTHER" id="PTHR13710:SF120">
    <property type="entry name" value="BIFUNCTIONAL 3'-5' EXONUCLEASE_ATP-DEPENDENT HELICASE WRN"/>
    <property type="match status" value="1"/>
</dbReference>
<dbReference type="Pfam" id="PF00270">
    <property type="entry name" value="DEAD"/>
    <property type="match status" value="1"/>
</dbReference>
<dbReference type="GO" id="GO:0000724">
    <property type="term" value="P:double-strand break repair via homologous recombination"/>
    <property type="evidence" value="ECO:0007669"/>
    <property type="project" value="TreeGrafter"/>
</dbReference>
<proteinExistence type="inferred from homology"/>
<dbReference type="PANTHER" id="PTHR13710">
    <property type="entry name" value="DNA HELICASE RECQ FAMILY MEMBER"/>
    <property type="match status" value="1"/>
</dbReference>
<dbReference type="InterPro" id="IPR014001">
    <property type="entry name" value="Helicase_ATP-bd"/>
</dbReference>
<gene>
    <name evidence="3" type="ORF">M378DRAFT_25324</name>
</gene>
<dbReference type="GO" id="GO:0003676">
    <property type="term" value="F:nucleic acid binding"/>
    <property type="evidence" value="ECO:0007669"/>
    <property type="project" value="InterPro"/>
</dbReference>
<dbReference type="GO" id="GO:0043138">
    <property type="term" value="F:3'-5' DNA helicase activity"/>
    <property type="evidence" value="ECO:0007669"/>
    <property type="project" value="TreeGrafter"/>
</dbReference>
<comment type="similarity">
    <text evidence="1">Belongs to the helicase family. RecQ subfamily.</text>
</comment>
<dbReference type="Gene3D" id="3.40.50.300">
    <property type="entry name" value="P-loop containing nucleotide triphosphate hydrolases"/>
    <property type="match status" value="1"/>
</dbReference>
<dbReference type="SUPFAM" id="SSF52540">
    <property type="entry name" value="P-loop containing nucleoside triphosphate hydrolases"/>
    <property type="match status" value="1"/>
</dbReference>
<evidence type="ECO:0000313" key="3">
    <source>
        <dbReference type="EMBL" id="KIL63005.1"/>
    </source>
</evidence>
<name>A0A0C2SIM1_AMAMK</name>
<feature type="domain" description="Helicase ATP-binding" evidence="2">
    <location>
        <begin position="51"/>
        <end position="248"/>
    </location>
</feature>
<dbReference type="AlphaFoldDB" id="A0A0C2SIM1"/>
<organism evidence="3 4">
    <name type="scientific">Amanita muscaria (strain Koide BX008)</name>
    <dbReference type="NCBI Taxonomy" id="946122"/>
    <lineage>
        <taxon>Eukaryota</taxon>
        <taxon>Fungi</taxon>
        <taxon>Dikarya</taxon>
        <taxon>Basidiomycota</taxon>
        <taxon>Agaricomycotina</taxon>
        <taxon>Agaricomycetes</taxon>
        <taxon>Agaricomycetidae</taxon>
        <taxon>Agaricales</taxon>
        <taxon>Pluteineae</taxon>
        <taxon>Amanitaceae</taxon>
        <taxon>Amanita</taxon>
    </lineage>
</organism>
<dbReference type="GO" id="GO:0005524">
    <property type="term" value="F:ATP binding"/>
    <property type="evidence" value="ECO:0007669"/>
    <property type="project" value="InterPro"/>
</dbReference>
<dbReference type="Proteomes" id="UP000054549">
    <property type="component" value="Unassembled WGS sequence"/>
</dbReference>
<dbReference type="PROSITE" id="PS51192">
    <property type="entry name" value="HELICASE_ATP_BIND_1"/>
    <property type="match status" value="1"/>
</dbReference>